<evidence type="ECO:0000256" key="2">
    <source>
        <dbReference type="ARBA" id="ARBA00004442"/>
    </source>
</evidence>
<keyword evidence="3" id="KW-1134">Transmembrane beta strand</keyword>
<reference evidence="10" key="1">
    <citation type="submission" date="2022-08" db="EMBL/GenBank/DDBJ databases">
        <authorList>
            <person name="Deng Y."/>
            <person name="Han X.-F."/>
            <person name="Zhang Y.-Q."/>
        </authorList>
    </citation>
    <scope>NUCLEOTIDE SEQUENCE</scope>
    <source>
        <strain evidence="10">CPCC 203386</strain>
    </source>
</reference>
<accession>A0ABT2HBK6</accession>
<sequence>QIDANSRAIADTSARSQANSQRIGQMEQANNKRFSDIEKQQSNDRKEYRSGIAGSSAIAGLHYVDAKNAVAIGAASFKNEQGYAIGYRHKFSDNAAATLSAAGTSNGDTVVAGSMSIGW</sequence>
<evidence type="ECO:0000313" key="10">
    <source>
        <dbReference type="EMBL" id="MCS5737330.1"/>
    </source>
</evidence>
<dbReference type="Proteomes" id="UP001165586">
    <property type="component" value="Unassembled WGS sequence"/>
</dbReference>
<evidence type="ECO:0000256" key="8">
    <source>
        <dbReference type="SAM" id="MobiDB-lite"/>
    </source>
</evidence>
<evidence type="ECO:0000256" key="6">
    <source>
        <dbReference type="ARBA" id="ARBA00023136"/>
    </source>
</evidence>
<evidence type="ECO:0000256" key="5">
    <source>
        <dbReference type="ARBA" id="ARBA00022729"/>
    </source>
</evidence>
<evidence type="ECO:0000256" key="7">
    <source>
        <dbReference type="ARBA" id="ARBA00023237"/>
    </source>
</evidence>
<evidence type="ECO:0000256" key="4">
    <source>
        <dbReference type="ARBA" id="ARBA00022692"/>
    </source>
</evidence>
<evidence type="ECO:0000259" key="9">
    <source>
        <dbReference type="Pfam" id="PF03895"/>
    </source>
</evidence>
<dbReference type="Gene3D" id="3.30.1300.30">
    <property type="entry name" value="GSPII I/J protein-like"/>
    <property type="match status" value="1"/>
</dbReference>
<proteinExistence type="predicted"/>
<protein>
    <submittedName>
        <fullName evidence="10">YadA C-terminal domain-containing protein</fullName>
    </submittedName>
</protein>
<dbReference type="RefSeq" id="WP_259543692.1">
    <property type="nucleotide sequence ID" value="NZ_JANLCJ010000607.1"/>
</dbReference>
<dbReference type="InterPro" id="IPR005594">
    <property type="entry name" value="YadA_C"/>
</dbReference>
<feature type="region of interest" description="Disordered" evidence="8">
    <location>
        <begin position="1"/>
        <end position="48"/>
    </location>
</feature>
<keyword evidence="5" id="KW-0732">Signal</keyword>
<evidence type="ECO:0000256" key="3">
    <source>
        <dbReference type="ARBA" id="ARBA00022452"/>
    </source>
</evidence>
<keyword evidence="11" id="KW-1185">Reference proteome</keyword>
<keyword evidence="6" id="KW-0472">Membrane</keyword>
<comment type="subcellular location">
    <subcellularLocation>
        <location evidence="2">Cell outer membrane</location>
    </subcellularLocation>
    <subcellularLocation>
        <location evidence="1">Cell surface</location>
    </subcellularLocation>
</comment>
<evidence type="ECO:0000256" key="1">
    <source>
        <dbReference type="ARBA" id="ARBA00004241"/>
    </source>
</evidence>
<organism evidence="10 11">
    <name type="scientific">Herbiconiux daphne</name>
    <dbReference type="NCBI Taxonomy" id="2970914"/>
    <lineage>
        <taxon>Bacteria</taxon>
        <taxon>Bacillati</taxon>
        <taxon>Actinomycetota</taxon>
        <taxon>Actinomycetes</taxon>
        <taxon>Micrococcales</taxon>
        <taxon>Microbacteriaceae</taxon>
        <taxon>Herbiconiux</taxon>
    </lineage>
</organism>
<dbReference type="InterPro" id="IPR045584">
    <property type="entry name" value="Pilin-like"/>
</dbReference>
<dbReference type="EMBL" id="JANLCJ010000607">
    <property type="protein sequence ID" value="MCS5737330.1"/>
    <property type="molecule type" value="Genomic_DNA"/>
</dbReference>
<dbReference type="SUPFAM" id="SSF54523">
    <property type="entry name" value="Pili subunits"/>
    <property type="match status" value="1"/>
</dbReference>
<feature type="domain" description="Trimeric autotransporter adhesin YadA-like C-terminal membrane anchor" evidence="9">
    <location>
        <begin position="65"/>
        <end position="119"/>
    </location>
</feature>
<feature type="compositionally biased region" description="Polar residues" evidence="8">
    <location>
        <begin position="13"/>
        <end position="32"/>
    </location>
</feature>
<dbReference type="Pfam" id="PF03895">
    <property type="entry name" value="YadA_anchor"/>
    <property type="match status" value="1"/>
</dbReference>
<evidence type="ECO:0000313" key="11">
    <source>
        <dbReference type="Proteomes" id="UP001165586"/>
    </source>
</evidence>
<name>A0ABT2HBK6_9MICO</name>
<feature type="non-terminal residue" evidence="10">
    <location>
        <position position="1"/>
    </location>
</feature>
<keyword evidence="7" id="KW-0998">Cell outer membrane</keyword>
<comment type="caution">
    <text evidence="10">The sequence shown here is derived from an EMBL/GenBank/DDBJ whole genome shotgun (WGS) entry which is preliminary data.</text>
</comment>
<keyword evidence="4" id="KW-0812">Transmembrane</keyword>
<gene>
    <name evidence="10" type="ORF">N1032_26725</name>
</gene>
<feature type="compositionally biased region" description="Basic and acidic residues" evidence="8">
    <location>
        <begin position="33"/>
        <end position="48"/>
    </location>
</feature>